<dbReference type="PRINTS" id="PR00597">
    <property type="entry name" value="GELSOLIN"/>
</dbReference>
<evidence type="ECO:0000313" key="5">
    <source>
        <dbReference type="RefSeq" id="XP_065660164.1"/>
    </source>
</evidence>
<dbReference type="RefSeq" id="XP_065660164.1">
    <property type="nucleotide sequence ID" value="XM_065804092.1"/>
</dbReference>
<evidence type="ECO:0000313" key="4">
    <source>
        <dbReference type="Proteomes" id="UP001652625"/>
    </source>
</evidence>
<dbReference type="InterPro" id="IPR029006">
    <property type="entry name" value="ADF-H/Gelsolin-like_dom_sf"/>
</dbReference>
<dbReference type="InterPro" id="IPR007122">
    <property type="entry name" value="Villin/Gelsolin"/>
</dbReference>
<dbReference type="Gene3D" id="3.80.10.10">
    <property type="entry name" value="Ribonuclease Inhibitor"/>
    <property type="match status" value="3"/>
</dbReference>
<protein>
    <submittedName>
        <fullName evidence="5">Protein flightless-1 homolog isoform X2</fullName>
    </submittedName>
</protein>
<keyword evidence="4" id="KW-1185">Reference proteome</keyword>
<dbReference type="SMART" id="SM00369">
    <property type="entry name" value="LRR_TYP"/>
    <property type="match status" value="10"/>
</dbReference>
<dbReference type="SMART" id="SM00364">
    <property type="entry name" value="LRR_BAC"/>
    <property type="match status" value="8"/>
</dbReference>
<dbReference type="Pfam" id="PF13855">
    <property type="entry name" value="LRR_8"/>
    <property type="match status" value="2"/>
</dbReference>
<keyword evidence="2" id="KW-0677">Repeat</keyword>
<reference evidence="5" key="1">
    <citation type="submission" date="2025-08" db="UniProtKB">
        <authorList>
            <consortium name="RefSeq"/>
        </authorList>
    </citation>
    <scope>IDENTIFICATION</scope>
</reference>
<dbReference type="SUPFAM" id="SSF52058">
    <property type="entry name" value="L domain-like"/>
    <property type="match status" value="2"/>
</dbReference>
<dbReference type="SMART" id="SM00365">
    <property type="entry name" value="LRR_SD22"/>
    <property type="match status" value="5"/>
</dbReference>
<dbReference type="CDD" id="cd11280">
    <property type="entry name" value="gelsolin_like"/>
    <property type="match status" value="1"/>
</dbReference>
<dbReference type="InterPro" id="IPR007123">
    <property type="entry name" value="Gelsolin-like_dom"/>
</dbReference>
<feature type="domain" description="Gelsolin-like" evidence="3">
    <location>
        <begin position="750"/>
        <end position="811"/>
    </location>
</feature>
<proteinExistence type="predicted"/>
<name>A0ABM4CEQ2_HYDVU</name>
<gene>
    <name evidence="5" type="primary">LOC100214454</name>
</gene>
<dbReference type="Gene3D" id="3.40.20.10">
    <property type="entry name" value="Severin"/>
    <property type="match status" value="6"/>
</dbReference>
<dbReference type="InterPro" id="IPR032675">
    <property type="entry name" value="LRR_dom_sf"/>
</dbReference>
<dbReference type="CDD" id="cd11288">
    <property type="entry name" value="gelsolin_S5_like"/>
    <property type="match status" value="1"/>
</dbReference>
<dbReference type="Proteomes" id="UP001652625">
    <property type="component" value="Chromosome 08"/>
</dbReference>
<dbReference type="PANTHER" id="PTHR11977:SF51">
    <property type="entry name" value="PROTEIN FLIGHTLESS-1 HOMOLOG"/>
    <property type="match status" value="1"/>
</dbReference>
<evidence type="ECO:0000256" key="2">
    <source>
        <dbReference type="ARBA" id="ARBA00022737"/>
    </source>
</evidence>
<dbReference type="CDD" id="cd11291">
    <property type="entry name" value="gelsolin_S6_like"/>
    <property type="match status" value="1"/>
</dbReference>
<feature type="domain" description="Gelsolin-like" evidence="3">
    <location>
        <begin position="634"/>
        <end position="705"/>
    </location>
</feature>
<organism evidence="4 5">
    <name type="scientific">Hydra vulgaris</name>
    <name type="common">Hydra</name>
    <name type="synonym">Hydra attenuata</name>
    <dbReference type="NCBI Taxonomy" id="6087"/>
    <lineage>
        <taxon>Eukaryota</taxon>
        <taxon>Metazoa</taxon>
        <taxon>Cnidaria</taxon>
        <taxon>Hydrozoa</taxon>
        <taxon>Hydroidolina</taxon>
        <taxon>Anthoathecata</taxon>
        <taxon>Aplanulata</taxon>
        <taxon>Hydridae</taxon>
        <taxon>Hydra</taxon>
    </lineage>
</organism>
<dbReference type="CDD" id="cd11292">
    <property type="entry name" value="gelsolin_S3_like"/>
    <property type="match status" value="1"/>
</dbReference>
<sequence length="1250" mass="143492">MSTEVLGVLPFVRGIDLSKNDFNNSFPSRLISMTNLRWLRLDKSNLSKVPEEICQLTKLEHLSLVKNNLNSLEINVANLPNLKVINARHNHLKNASIPNEVFALEDLLTMDLSYNQIIEIPEELENASELLVLNLSNNRLTSIPNQLFMNLTDLIFLDISSNSLETVPPQLRRLTNLQTLILNNNPLMHAQLRQLPSLTQLHTLHLRNTQRTLSNMPNKLDNIETLTDLDISHNDLPRVPESIYRMNNLKRLDLSHNQITELSSLVDSWSKLETLNVGRNQLTGLPATICKLTNLKRLYTNSNKIKFEGIPTGIGKLLNLEVFMAAWNQLECIPEGLCRCLKLKKLILHSNCLVTLPEGIHFLTNLETLDTRNNPKLVMPPKPVSNSEVDAEFYNIDFSYHAQLRLAAGQSPANTQSKDPIARKMRLRGRRYQSASEADKKLKGMVESVEEKKHKKVRKDEGGNEVFQDAHRLKAGKRWDQNLAKPNLNYADIFQDDVGMESGLLIWVIENFLPTPLEEAFFGKFYDGDCYIILKSEYSDAGILNHKIYYWIGQHCTLDKKACAAIHAVNLRNLLGAEGRTLREEQSDESDEFLDLFDSCVSYIEGGNNSGFYSVEEAVYTNRLYRLYGSQGISVEPVALSWESLDPNYVFVCDAGLKIFVWSGSKAKLMYRTKGRLFADKINKNERKNKAEIMQVFEDEIDDFMDFWNLIGGPPKARLKEKYEYQYFTPKLPILYKVGLGMGYLELPQVEIPRKKLRQELLDTKSVYILDCWSDVFIWIGRRSARLVRAAATKLAQELSEFLPRPEYALVTRNLEGVENSVFKSKFNGWDDVLSVDFTKTAKSVSASRAEVAEKQQEPNIVPHLAPPKVQKVDLASLFTSRQLPMSDQECDQLSEEWNEDLEQMECFVLEGRKFVRLPEEEFGYFYSADCYVFLCRYWVPPEENEDDEENEDEQDEDEEKEDDFQCVVYFWEGRDAGKMGWLTFTFSLQKKFEALFGDKLEVVRTRQQQEALKFLSHFKGKFIVEKGRRKHTERSTTPRLFEIRSTMGKLTRRAMQVECDAQILNSNFCFVLKVPFDSSGGIVYAWIGKNCSEDESTHAEEIAGELAKEGFSMQILLEGEEPENFFWVGIGGKKDISKTAEYATQARLFRCSNEKGFFTVSEKCSDFCQDDLADDDVMLLDTGSELFVWIGETASDIEKKLSVKAGQVYMQHIKEQKLGPQRKLHLTGKRKEPFIFTRVFHGWCEWPAK</sequence>
<feature type="domain" description="Gelsolin-like" evidence="3">
    <location>
        <begin position="518"/>
        <end position="594"/>
    </location>
</feature>
<dbReference type="Pfam" id="PF00626">
    <property type="entry name" value="Gelsolin"/>
    <property type="match status" value="4"/>
</dbReference>
<dbReference type="PANTHER" id="PTHR11977">
    <property type="entry name" value="VILLIN"/>
    <property type="match status" value="1"/>
</dbReference>
<dbReference type="SMART" id="SM00262">
    <property type="entry name" value="GEL"/>
    <property type="match status" value="6"/>
</dbReference>
<feature type="domain" description="Gelsolin-like" evidence="3">
    <location>
        <begin position="1161"/>
        <end position="1233"/>
    </location>
</feature>
<evidence type="ECO:0000256" key="1">
    <source>
        <dbReference type="ARBA" id="ARBA00022614"/>
    </source>
</evidence>
<accession>A0ABM4CEQ2</accession>
<dbReference type="GeneID" id="100214454"/>
<evidence type="ECO:0000259" key="3">
    <source>
        <dbReference type="Pfam" id="PF00626"/>
    </source>
</evidence>
<keyword evidence="1" id="KW-0433">Leucine-rich repeat</keyword>
<dbReference type="InterPro" id="IPR001611">
    <property type="entry name" value="Leu-rich_rpt"/>
</dbReference>
<dbReference type="SUPFAM" id="SSF55753">
    <property type="entry name" value="Actin depolymerizing proteins"/>
    <property type="match status" value="6"/>
</dbReference>
<dbReference type="PROSITE" id="PS51450">
    <property type="entry name" value="LRR"/>
    <property type="match status" value="2"/>
</dbReference>
<dbReference type="InterPro" id="IPR003591">
    <property type="entry name" value="Leu-rich_rpt_typical-subtyp"/>
</dbReference>
<dbReference type="CDD" id="cd11290">
    <property type="entry name" value="gelsolin_S1_like"/>
    <property type="match status" value="1"/>
</dbReference>